<organism evidence="1 2">
    <name type="scientific">Streptosporangium album</name>
    <dbReference type="NCBI Taxonomy" id="47479"/>
    <lineage>
        <taxon>Bacteria</taxon>
        <taxon>Bacillati</taxon>
        <taxon>Actinomycetota</taxon>
        <taxon>Actinomycetes</taxon>
        <taxon>Streptosporangiales</taxon>
        <taxon>Streptosporangiaceae</taxon>
        <taxon>Streptosporangium</taxon>
    </lineage>
</organism>
<dbReference type="EMBL" id="JACHJU010000001">
    <property type="protein sequence ID" value="MBB4937146.1"/>
    <property type="molecule type" value="Genomic_DNA"/>
</dbReference>
<evidence type="ECO:0000313" key="2">
    <source>
        <dbReference type="Proteomes" id="UP000534286"/>
    </source>
</evidence>
<dbReference type="RefSeq" id="WP_184753564.1">
    <property type="nucleotide sequence ID" value="NZ_BAABEK010000047.1"/>
</dbReference>
<evidence type="ECO:0000313" key="1">
    <source>
        <dbReference type="EMBL" id="MBB4937146.1"/>
    </source>
</evidence>
<dbReference type="Proteomes" id="UP000534286">
    <property type="component" value="Unassembled WGS sequence"/>
</dbReference>
<sequence>MTQVIRLDRAPVGRSAGLGRMMWDGKELLLKFGVDKGWHGEKRLIPPG</sequence>
<gene>
    <name evidence="1" type="ORF">FHR32_001451</name>
</gene>
<comment type="caution">
    <text evidence="1">The sequence shown here is derived from an EMBL/GenBank/DDBJ whole genome shotgun (WGS) entry which is preliminary data.</text>
</comment>
<name>A0A7W7RS24_9ACTN</name>
<proteinExistence type="predicted"/>
<reference evidence="1 2" key="1">
    <citation type="submission" date="2020-08" db="EMBL/GenBank/DDBJ databases">
        <title>Sequencing the genomes of 1000 actinobacteria strains.</title>
        <authorList>
            <person name="Klenk H.-P."/>
        </authorList>
    </citation>
    <scope>NUCLEOTIDE SEQUENCE [LARGE SCALE GENOMIC DNA]</scope>
    <source>
        <strain evidence="1 2">DSM 43023</strain>
    </source>
</reference>
<accession>A0A7W7RS24</accession>
<dbReference type="AlphaFoldDB" id="A0A7W7RS24"/>
<keyword evidence="2" id="KW-1185">Reference proteome</keyword>
<protein>
    <submittedName>
        <fullName evidence="1">Uncharacterized protein</fullName>
    </submittedName>
</protein>